<accession>A0A4P9WMY2</accession>
<proteinExistence type="predicted"/>
<name>A0A4P9WMY2_9FUNG</name>
<dbReference type="EMBL" id="KZ994585">
    <property type="protein sequence ID" value="RKO92560.1"/>
    <property type="molecule type" value="Genomic_DNA"/>
</dbReference>
<dbReference type="Proteomes" id="UP000269721">
    <property type="component" value="Unassembled WGS sequence"/>
</dbReference>
<keyword evidence="2" id="KW-1185">Reference proteome</keyword>
<sequence>MDKAKKACEAVKRMLWNVDWNLNPVKRRVVFTVLVMDSGRFLVGMCDSIVEGYGAYCWGRNGGMKALSVAAYNVSMDGLDREVHWPFDELFFALIMVISSQPTPCCLLKSSRVKQWAGGAPGSGDEENCARLFFKPGDLEEIDVVAVRGGSLLVDVSKGIVPMNIFQFLISSRGKRRKVLSDALLGVDCPDSVDLTPKGQDGSLRDEIVIIWSRAHAEAAATVGADSEFASHLGLRAQLQRVENMAVNSTLKVLEVSCLNGLMRVGNEVCSVLLFGNGGVSFEREGGGFCSLGEVNAAKFGRKQIQARHESGQRSWKYGDYHYSKRGRQYGDSWCWGAGDGSL</sequence>
<organism evidence="1 2">
    <name type="scientific">Blyttiomyces helicus</name>
    <dbReference type="NCBI Taxonomy" id="388810"/>
    <lineage>
        <taxon>Eukaryota</taxon>
        <taxon>Fungi</taxon>
        <taxon>Fungi incertae sedis</taxon>
        <taxon>Chytridiomycota</taxon>
        <taxon>Chytridiomycota incertae sedis</taxon>
        <taxon>Chytridiomycetes</taxon>
        <taxon>Chytridiomycetes incertae sedis</taxon>
        <taxon>Blyttiomyces</taxon>
    </lineage>
</organism>
<evidence type="ECO:0000313" key="1">
    <source>
        <dbReference type="EMBL" id="RKO92560.1"/>
    </source>
</evidence>
<protein>
    <submittedName>
        <fullName evidence="1">Uncharacterized protein</fullName>
    </submittedName>
</protein>
<dbReference type="AlphaFoldDB" id="A0A4P9WMY2"/>
<reference evidence="2" key="1">
    <citation type="journal article" date="2018" name="Nat. Microbiol.">
        <title>Leveraging single-cell genomics to expand the fungal tree of life.</title>
        <authorList>
            <person name="Ahrendt S.R."/>
            <person name="Quandt C.A."/>
            <person name="Ciobanu D."/>
            <person name="Clum A."/>
            <person name="Salamov A."/>
            <person name="Andreopoulos B."/>
            <person name="Cheng J.F."/>
            <person name="Woyke T."/>
            <person name="Pelin A."/>
            <person name="Henrissat B."/>
            <person name="Reynolds N.K."/>
            <person name="Benny G.L."/>
            <person name="Smith M.E."/>
            <person name="James T.Y."/>
            <person name="Grigoriev I.V."/>
        </authorList>
    </citation>
    <scope>NUCLEOTIDE SEQUENCE [LARGE SCALE GENOMIC DNA]</scope>
</reference>
<evidence type="ECO:0000313" key="2">
    <source>
        <dbReference type="Proteomes" id="UP000269721"/>
    </source>
</evidence>
<gene>
    <name evidence="1" type="ORF">BDK51DRAFT_26177</name>
</gene>